<dbReference type="InterPro" id="IPR036383">
    <property type="entry name" value="TSP1_rpt_sf"/>
</dbReference>
<dbReference type="InterPro" id="IPR000884">
    <property type="entry name" value="TSP1_rpt"/>
</dbReference>
<feature type="transmembrane region" description="Helical" evidence="1">
    <location>
        <begin position="228"/>
        <end position="253"/>
    </location>
</feature>
<organism evidence="2 3">
    <name type="scientific">Mytilus edulis</name>
    <name type="common">Blue mussel</name>
    <dbReference type="NCBI Taxonomy" id="6550"/>
    <lineage>
        <taxon>Eukaryota</taxon>
        <taxon>Metazoa</taxon>
        <taxon>Spiralia</taxon>
        <taxon>Lophotrochozoa</taxon>
        <taxon>Mollusca</taxon>
        <taxon>Bivalvia</taxon>
        <taxon>Autobranchia</taxon>
        <taxon>Pteriomorphia</taxon>
        <taxon>Mytilida</taxon>
        <taxon>Mytiloidea</taxon>
        <taxon>Mytilidae</taxon>
        <taxon>Mytilinae</taxon>
        <taxon>Mytilus</taxon>
    </lineage>
</organism>
<reference evidence="2" key="1">
    <citation type="submission" date="2021-03" db="EMBL/GenBank/DDBJ databases">
        <authorList>
            <person name="Bekaert M."/>
        </authorList>
    </citation>
    <scope>NUCLEOTIDE SEQUENCE</scope>
</reference>
<comment type="caution">
    <text evidence="2">The sequence shown here is derived from an EMBL/GenBank/DDBJ whole genome shotgun (WGS) entry which is preliminary data.</text>
</comment>
<protein>
    <submittedName>
        <fullName evidence="2">Uncharacterized protein</fullName>
    </submittedName>
</protein>
<keyword evidence="1" id="KW-0812">Transmembrane</keyword>
<dbReference type="PROSITE" id="PS50092">
    <property type="entry name" value="TSP1"/>
    <property type="match status" value="1"/>
</dbReference>
<proteinExistence type="predicted"/>
<dbReference type="OrthoDB" id="6157674at2759"/>
<dbReference type="Proteomes" id="UP000683360">
    <property type="component" value="Unassembled WGS sequence"/>
</dbReference>
<evidence type="ECO:0000256" key="1">
    <source>
        <dbReference type="SAM" id="Phobius"/>
    </source>
</evidence>
<keyword evidence="3" id="KW-1185">Reference proteome</keyword>
<keyword evidence="1" id="KW-1133">Transmembrane helix</keyword>
<dbReference type="Gene3D" id="2.20.100.10">
    <property type="entry name" value="Thrombospondin type-1 (TSP1) repeat"/>
    <property type="match status" value="1"/>
</dbReference>
<evidence type="ECO:0000313" key="3">
    <source>
        <dbReference type="Proteomes" id="UP000683360"/>
    </source>
</evidence>
<gene>
    <name evidence="2" type="ORF">MEDL_59463</name>
</gene>
<keyword evidence="1" id="KW-0472">Membrane</keyword>
<dbReference type="EMBL" id="CAJPWZ010002911">
    <property type="protein sequence ID" value="CAG2247568.1"/>
    <property type="molecule type" value="Genomic_DNA"/>
</dbReference>
<sequence>MDENTRWEYCDIPQCGLSTEAVTVTNTQATSEMSVSTELSTTSVTVTKTQSTSATSVSGIGNIDKISTETVTETKTQATSTTPVAGIGHTDKLSTETVTVTKTQATSTTTMAANGEWSIWNDWKFCEVNCIREDTTEGKQKRWRTCRGSKCSGMRPRKLSCKCPKRLINTKWHNLDGKNITNYEVKEKVLVDFNKNIKSDIEVNKKTVSKTVRRKISSVNKRQSSQSIGWGCIVFLVLPVGFLIAIDILKCYIHFRARCSKRNETECRQFLLCKIMKIMQIPCQKNVDTTEECYASGIGNNRHPGKMKLETYKRRDDNKQTIGEEWL</sequence>
<name>A0A8S3V1T9_MYTED</name>
<evidence type="ECO:0000313" key="2">
    <source>
        <dbReference type="EMBL" id="CAG2247568.1"/>
    </source>
</evidence>
<dbReference type="AlphaFoldDB" id="A0A8S3V1T9"/>
<accession>A0A8S3V1T9</accession>